<feature type="domain" description="Transketolase-like pyrimidine-binding" evidence="5">
    <location>
        <begin position="350"/>
        <end position="524"/>
    </location>
</feature>
<proteinExistence type="inferred from homology"/>
<dbReference type="InterPro" id="IPR033248">
    <property type="entry name" value="Transketolase_C"/>
</dbReference>
<dbReference type="Gene3D" id="3.40.50.920">
    <property type="match status" value="1"/>
</dbReference>
<dbReference type="InterPro" id="IPR029061">
    <property type="entry name" value="THDP-binding"/>
</dbReference>
<dbReference type="InterPro" id="IPR009014">
    <property type="entry name" value="Transketo_C/PFOR_II"/>
</dbReference>
<dbReference type="PANTHER" id="PTHR43825">
    <property type="entry name" value="PYRUVATE DEHYDROGENASE E1 COMPONENT"/>
    <property type="match status" value="1"/>
</dbReference>
<dbReference type="SMART" id="SM00861">
    <property type="entry name" value="Transket_pyr"/>
    <property type="match status" value="1"/>
</dbReference>
<dbReference type="SUPFAM" id="SSF52922">
    <property type="entry name" value="TK C-terminal domain-like"/>
    <property type="match status" value="1"/>
</dbReference>
<evidence type="ECO:0000256" key="4">
    <source>
        <dbReference type="ARBA" id="ARBA00007131"/>
    </source>
</evidence>
<evidence type="ECO:0000313" key="6">
    <source>
        <dbReference type="EMBL" id="UOF00785.1"/>
    </source>
</evidence>
<protein>
    <submittedName>
        <fullName evidence="6">Thiamine pyrophosphate-dependent enzyme</fullName>
    </submittedName>
</protein>
<comment type="cofactor">
    <cofactor evidence="2">
        <name>Mg(2+)</name>
        <dbReference type="ChEBI" id="CHEBI:18420"/>
    </cofactor>
</comment>
<comment type="similarity">
    <text evidence="4">Belongs to the transketolase family.</text>
</comment>
<reference evidence="6" key="1">
    <citation type="submission" date="2022-03" db="EMBL/GenBank/DDBJ databases">
        <title>Genome Identification and Characterization of new species Bdellovibrio reynosense LBG001 sp. nov. from a Mexico soil sample.</title>
        <authorList>
            <person name="Camilli A."/>
            <person name="Ajao Y."/>
            <person name="Guo X."/>
        </authorList>
    </citation>
    <scope>NUCLEOTIDE SEQUENCE</scope>
    <source>
        <strain evidence="6">LBG001</strain>
    </source>
</reference>
<dbReference type="Proteomes" id="UP000830116">
    <property type="component" value="Chromosome"/>
</dbReference>
<dbReference type="Pfam" id="PF02779">
    <property type="entry name" value="Transket_pyr"/>
    <property type="match status" value="1"/>
</dbReference>
<evidence type="ECO:0000313" key="7">
    <source>
        <dbReference type="Proteomes" id="UP000830116"/>
    </source>
</evidence>
<dbReference type="RefSeq" id="WP_243536959.1">
    <property type="nucleotide sequence ID" value="NZ_CP093442.1"/>
</dbReference>
<dbReference type="SUPFAM" id="SSF52518">
    <property type="entry name" value="Thiamin diphosphate-binding fold (THDP-binding)"/>
    <property type="match status" value="2"/>
</dbReference>
<keyword evidence="7" id="KW-1185">Reference proteome</keyword>
<comment type="cofactor">
    <cofactor evidence="3">
        <name>thiamine diphosphate</name>
        <dbReference type="ChEBI" id="CHEBI:58937"/>
    </cofactor>
</comment>
<comment type="cofactor">
    <cofactor evidence="1">
        <name>Mn(2+)</name>
        <dbReference type="ChEBI" id="CHEBI:29035"/>
    </cofactor>
</comment>
<accession>A0ABY4C784</accession>
<evidence type="ECO:0000256" key="3">
    <source>
        <dbReference type="ARBA" id="ARBA00001964"/>
    </source>
</evidence>
<dbReference type="PANTHER" id="PTHR43825:SF3">
    <property type="entry name" value="PYRUVATE DEHYDROGENASE E1 COMPONENT"/>
    <property type="match status" value="1"/>
</dbReference>
<dbReference type="Gene3D" id="3.40.50.970">
    <property type="match status" value="2"/>
</dbReference>
<name>A0ABY4C784_9BACT</name>
<dbReference type="CDD" id="cd07033">
    <property type="entry name" value="TPP_PYR_DXS_TK_like"/>
    <property type="match status" value="1"/>
</dbReference>
<dbReference type="InterPro" id="IPR005474">
    <property type="entry name" value="Transketolase_N"/>
</dbReference>
<organism evidence="6 7">
    <name type="scientific">Bdellovibrio reynosensis</name>
    <dbReference type="NCBI Taxonomy" id="2835041"/>
    <lineage>
        <taxon>Bacteria</taxon>
        <taxon>Pseudomonadati</taxon>
        <taxon>Bdellovibrionota</taxon>
        <taxon>Bdellovibrionia</taxon>
        <taxon>Bdellovibrionales</taxon>
        <taxon>Pseudobdellovibrionaceae</taxon>
        <taxon>Bdellovibrio</taxon>
    </lineage>
</organism>
<dbReference type="InterPro" id="IPR005475">
    <property type="entry name" value="Transketolase-like_Pyr-bd"/>
</dbReference>
<evidence type="ECO:0000256" key="1">
    <source>
        <dbReference type="ARBA" id="ARBA00001936"/>
    </source>
</evidence>
<dbReference type="EMBL" id="CP093442">
    <property type="protein sequence ID" value="UOF00785.1"/>
    <property type="molecule type" value="Genomic_DNA"/>
</dbReference>
<evidence type="ECO:0000256" key="2">
    <source>
        <dbReference type="ARBA" id="ARBA00001946"/>
    </source>
</evidence>
<evidence type="ECO:0000259" key="5">
    <source>
        <dbReference type="SMART" id="SM00861"/>
    </source>
</evidence>
<gene>
    <name evidence="6" type="ORF">MNR06_13870</name>
</gene>
<dbReference type="InterPro" id="IPR051157">
    <property type="entry name" value="PDH/Transketolase"/>
</dbReference>
<dbReference type="Pfam" id="PF02780">
    <property type="entry name" value="Transketolase_C"/>
    <property type="match status" value="1"/>
</dbReference>
<sequence length="677" mass="71677">MTEPIQIKTKLAGNPSQEPQFKTYVKSKDGRQIPVVDPRSTRALVSLMDMNAVLGGAASHYGGPAAFAELMSALHGFVFDEATKSKKQWFDMFHIVNDAGHCENGLYALKANYQMAGLNLDSLKKFRSIESGLTGHGEVHCFAEGVFVSNGPLGSAFPQTQGLAMGEALSGRNRVTVTAISDGACMEGEAKESFAAIPGLAQTGKMGPYVLIISDNNTKLTGRIDTESFSMTPTFLSLKTLGWNVISLAEGNDLQKCYDAIESAIETAKLNPKVPVVIHAKTVKGIGTKKTAESASGGHGFPLKSPSELPAFLTEIYNGESFPPVFNSWIDELNKWEADIKAKAVKDTGEKIQTGVSAAMVRARKAGLPVLSVTSDLPGSTGVAGFRKEFPQDSIDVGVAESNMISTAAGLSKLGYIPVVDTFAQFGVTKGALPLTMGALSEAPIIAIFSHTGFQDAADGASHQALSYLAMVSSIPHVDVYSLSCSEEADNLVYAAMENFAKARQEGSVPNSSIFFLGRENFPKSYVTPAAYDLKKAQVLIDTTNGKSKSVTIATTGSLVPQALAAVQTLEAKGVGAVVVNCANMNHVDVATLKGAVEKTQGHLVTVEDHQVIGGFGQMLSHALLQADAKFTLRSLGVHGEFGQSAYTALELYKKHKVDAGAIVDATASFFQKSGAW</sequence>
<dbReference type="Pfam" id="PF00456">
    <property type="entry name" value="Transketolase_N"/>
    <property type="match status" value="1"/>
</dbReference>